<dbReference type="AlphaFoldDB" id="A0A0W8FCG8"/>
<proteinExistence type="predicted"/>
<accession>A0A0W8FCG8</accession>
<evidence type="ECO:0000313" key="1">
    <source>
        <dbReference type="EMBL" id="KUG18580.1"/>
    </source>
</evidence>
<dbReference type="EMBL" id="LNQE01001374">
    <property type="protein sequence ID" value="KUG18580.1"/>
    <property type="molecule type" value="Genomic_DNA"/>
</dbReference>
<comment type="caution">
    <text evidence="1">The sequence shown here is derived from an EMBL/GenBank/DDBJ whole genome shotgun (WGS) entry which is preliminary data.</text>
</comment>
<sequence length="37" mass="4099">MMYEKPRPGDIQDSLADISAARNELGYEPGIQALYQG</sequence>
<protein>
    <recommendedName>
        <fullName evidence="2">Udp-glucose 4-epimerase</fullName>
    </recommendedName>
</protein>
<organism evidence="1">
    <name type="scientific">hydrocarbon metagenome</name>
    <dbReference type="NCBI Taxonomy" id="938273"/>
    <lineage>
        <taxon>unclassified sequences</taxon>
        <taxon>metagenomes</taxon>
        <taxon>ecological metagenomes</taxon>
    </lineage>
</organism>
<gene>
    <name evidence="1" type="ORF">ASZ90_011710</name>
</gene>
<dbReference type="Gene3D" id="3.90.25.10">
    <property type="entry name" value="UDP-galactose 4-epimerase, domain 1"/>
    <property type="match status" value="1"/>
</dbReference>
<evidence type="ECO:0008006" key="2">
    <source>
        <dbReference type="Google" id="ProtNLM"/>
    </source>
</evidence>
<reference evidence="1" key="1">
    <citation type="journal article" date="2015" name="Proc. Natl. Acad. Sci. U.S.A.">
        <title>Networks of energetic and metabolic interactions define dynamics in microbial communities.</title>
        <authorList>
            <person name="Embree M."/>
            <person name="Liu J.K."/>
            <person name="Al-Bassam M.M."/>
            <person name="Zengler K."/>
        </authorList>
    </citation>
    <scope>NUCLEOTIDE SEQUENCE</scope>
</reference>
<name>A0A0W8FCG8_9ZZZZ</name>